<dbReference type="PANTHER" id="PTHR30055">
    <property type="entry name" value="HTH-TYPE TRANSCRIPTIONAL REGULATOR RUTR"/>
    <property type="match status" value="1"/>
</dbReference>
<dbReference type="GO" id="GO:0000976">
    <property type="term" value="F:transcription cis-regulatory region binding"/>
    <property type="evidence" value="ECO:0007669"/>
    <property type="project" value="TreeGrafter"/>
</dbReference>
<dbReference type="SUPFAM" id="SSF48498">
    <property type="entry name" value="Tetracyclin repressor-like, C-terminal domain"/>
    <property type="match status" value="1"/>
</dbReference>
<dbReference type="Pfam" id="PF13305">
    <property type="entry name" value="TetR_C_33"/>
    <property type="match status" value="1"/>
</dbReference>
<comment type="caution">
    <text evidence="6">The sequence shown here is derived from an EMBL/GenBank/DDBJ whole genome shotgun (WGS) entry which is preliminary data.</text>
</comment>
<evidence type="ECO:0000256" key="2">
    <source>
        <dbReference type="ARBA" id="ARBA00023125"/>
    </source>
</evidence>
<dbReference type="PROSITE" id="PS50977">
    <property type="entry name" value="HTH_TETR_2"/>
    <property type="match status" value="1"/>
</dbReference>
<dbReference type="AlphaFoldDB" id="A0A109B8P5"/>
<sequence>MGRRSIHTQEELRELIIAATTSIIDEAGIDGLSAREIAKHIGYSPGTLYNMFENLDDLLLIIEARLLDDLRQQLIEAAQNAPAHERLPRLAATYFEFTQNHPKRWSLLIEHRIPGNHPVPDWYEDKISSLLQPFEDVLDPILDADTSPETRRQHARTIWAGIHGLTSLSTANKLATITNHSGQVLIDDLVMTYLAGLQRSTSHGVSTAPQKEKR</sequence>
<evidence type="ECO:0000256" key="1">
    <source>
        <dbReference type="ARBA" id="ARBA00023015"/>
    </source>
</evidence>
<keyword evidence="2 4" id="KW-0238">DNA-binding</keyword>
<evidence type="ECO:0000256" key="3">
    <source>
        <dbReference type="ARBA" id="ARBA00023163"/>
    </source>
</evidence>
<organism evidence="6 7">
    <name type="scientific">Hyphomicrobium sulfonivorans</name>
    <dbReference type="NCBI Taxonomy" id="121290"/>
    <lineage>
        <taxon>Bacteria</taxon>
        <taxon>Pseudomonadati</taxon>
        <taxon>Pseudomonadota</taxon>
        <taxon>Alphaproteobacteria</taxon>
        <taxon>Hyphomicrobiales</taxon>
        <taxon>Hyphomicrobiaceae</taxon>
        <taxon>Hyphomicrobium</taxon>
    </lineage>
</organism>
<dbReference type="Proteomes" id="UP000059074">
    <property type="component" value="Unassembled WGS sequence"/>
</dbReference>
<evidence type="ECO:0000313" key="6">
    <source>
        <dbReference type="EMBL" id="KWT64241.1"/>
    </source>
</evidence>
<feature type="DNA-binding region" description="H-T-H motif" evidence="4">
    <location>
        <begin position="33"/>
        <end position="52"/>
    </location>
</feature>
<dbReference type="STRING" id="121290.APY04_3505"/>
<keyword evidence="3" id="KW-0804">Transcription</keyword>
<dbReference type="EMBL" id="LMTR01000094">
    <property type="protein sequence ID" value="KWT64241.1"/>
    <property type="molecule type" value="Genomic_DNA"/>
</dbReference>
<dbReference type="InterPro" id="IPR050109">
    <property type="entry name" value="HTH-type_TetR-like_transc_reg"/>
</dbReference>
<dbReference type="InterPro" id="IPR025996">
    <property type="entry name" value="MT1864/Rv1816-like_C"/>
</dbReference>
<evidence type="ECO:0000259" key="5">
    <source>
        <dbReference type="PROSITE" id="PS50977"/>
    </source>
</evidence>
<keyword evidence="1" id="KW-0805">Transcription regulation</keyword>
<dbReference type="Pfam" id="PF00440">
    <property type="entry name" value="TetR_N"/>
    <property type="match status" value="1"/>
</dbReference>
<accession>A0A109B8P5</accession>
<dbReference type="Gene3D" id="1.10.357.10">
    <property type="entry name" value="Tetracycline Repressor, domain 2"/>
    <property type="match status" value="1"/>
</dbReference>
<evidence type="ECO:0000256" key="4">
    <source>
        <dbReference type="PROSITE-ProRule" id="PRU00335"/>
    </source>
</evidence>
<dbReference type="RefSeq" id="WP_068465265.1">
    <property type="nucleotide sequence ID" value="NZ_JAEFBX010000002.1"/>
</dbReference>
<dbReference type="GO" id="GO:0003700">
    <property type="term" value="F:DNA-binding transcription factor activity"/>
    <property type="evidence" value="ECO:0007669"/>
    <property type="project" value="TreeGrafter"/>
</dbReference>
<keyword evidence="7" id="KW-1185">Reference proteome</keyword>
<dbReference type="OrthoDB" id="7223515at2"/>
<protein>
    <submittedName>
        <fullName evidence="6">Transcriptional regulator</fullName>
    </submittedName>
</protein>
<proteinExistence type="predicted"/>
<dbReference type="SUPFAM" id="SSF46689">
    <property type="entry name" value="Homeodomain-like"/>
    <property type="match status" value="1"/>
</dbReference>
<feature type="domain" description="HTH tetR-type" evidence="5">
    <location>
        <begin position="10"/>
        <end position="70"/>
    </location>
</feature>
<dbReference type="InterPro" id="IPR009057">
    <property type="entry name" value="Homeodomain-like_sf"/>
</dbReference>
<dbReference type="PANTHER" id="PTHR30055:SF234">
    <property type="entry name" value="HTH-TYPE TRANSCRIPTIONAL REGULATOR BETI"/>
    <property type="match status" value="1"/>
</dbReference>
<evidence type="ECO:0000313" key="7">
    <source>
        <dbReference type="Proteomes" id="UP000059074"/>
    </source>
</evidence>
<dbReference type="InterPro" id="IPR001647">
    <property type="entry name" value="HTH_TetR"/>
</dbReference>
<dbReference type="PATRIC" id="fig|121290.4.peg.1867"/>
<reference evidence="6 7" key="1">
    <citation type="submission" date="2015-10" db="EMBL/GenBank/DDBJ databases">
        <title>Transcriptomic analysis of a linuron degrading triple-species bacterial consortium.</title>
        <authorList>
            <person name="Albers P."/>
        </authorList>
    </citation>
    <scope>NUCLEOTIDE SEQUENCE [LARGE SCALE GENOMIC DNA]</scope>
    <source>
        <strain evidence="6 7">WDL6</strain>
    </source>
</reference>
<dbReference type="InterPro" id="IPR036271">
    <property type="entry name" value="Tet_transcr_reg_TetR-rel_C_sf"/>
</dbReference>
<name>A0A109B8P5_HYPSL</name>
<gene>
    <name evidence="6" type="ORF">APY04_3505</name>
</gene>